<organism evidence="2 4">
    <name type="scientific">Elizabethkingia anophelis</name>
    <dbReference type="NCBI Taxonomy" id="1117645"/>
    <lineage>
        <taxon>Bacteria</taxon>
        <taxon>Pseudomonadati</taxon>
        <taxon>Bacteroidota</taxon>
        <taxon>Flavobacteriia</taxon>
        <taxon>Flavobacteriales</taxon>
        <taxon>Weeksellaceae</taxon>
        <taxon>Elizabethkingia</taxon>
    </lineage>
</organism>
<dbReference type="RefSeq" id="WP_078394839.1">
    <property type="nucleotide sequence ID" value="NZ_CP016374.1"/>
</dbReference>
<reference evidence="1 3" key="1">
    <citation type="submission" date="2016-07" db="EMBL/GenBank/DDBJ databases">
        <title>Revisiting the taxonomy of the Elizabethkingia Genus using Whole-Genome Sequencing, Optical Mapping, and MALDI-TOF, along with proposal of three novel Elizabethkingia species: Elizabethkingia bruuniana sp. nov., Elizabethkingia ursingii sp. nov., and Elizabethkingia occulta sp. nov.</title>
        <authorList>
            <person name="Nicholson A.C."/>
        </authorList>
    </citation>
    <scope>NUCLEOTIDE SEQUENCE [LARGE SCALE GENOMIC DNA]</scope>
    <source>
        <strain evidence="1 3">F3201</strain>
    </source>
</reference>
<evidence type="ECO:0008006" key="5">
    <source>
        <dbReference type="Google" id="ProtNLM"/>
    </source>
</evidence>
<evidence type="ECO:0000313" key="2">
    <source>
        <dbReference type="EMBL" id="STC96767.1"/>
    </source>
</evidence>
<reference evidence="2 4" key="2">
    <citation type="submission" date="2018-06" db="EMBL/GenBank/DDBJ databases">
        <authorList>
            <consortium name="Pathogen Informatics"/>
            <person name="Doyle S."/>
        </authorList>
    </citation>
    <scope>NUCLEOTIDE SEQUENCE [LARGE SCALE GENOMIC DNA]</scope>
    <source>
        <strain evidence="2 4">NCTC10588</strain>
    </source>
</reference>
<protein>
    <recommendedName>
        <fullName evidence="5">Restriction endonuclease</fullName>
    </recommendedName>
</protein>
<sequence length="268" mass="30989">MTDPFFNRAKIFKTLTENEVIELLLGWNSENGSDLRAFLGGIYWSNPKAYWSYEGVYSAKTILREELGLEKGRKPGDIDIIIIPFNSQQIFFEHCSVYEVKVLKPTRIKPYRNANSLGVTQVKGLVDDGFPIISLIHVCMTEPLTEVEKAIIKCSPLIDREIEGWETKNFVDETIDVKVDHFSMWSSENQLKRLRVQGLENFIGINSFGLDFWDDGNVSICTHDVSYTNLSTAKKNPKMKRSTIQRLKLHFTKFRHKYKTIKIYHPSE</sequence>
<name>A0A1T3EKN2_9FLAO</name>
<dbReference type="Proteomes" id="UP000254876">
    <property type="component" value="Unassembled WGS sequence"/>
</dbReference>
<dbReference type="AlphaFoldDB" id="A0A1T3EKN2"/>
<proteinExistence type="predicted"/>
<gene>
    <name evidence="1" type="ORF">BBD32_01585</name>
    <name evidence="2" type="ORF">NCTC10588_00753</name>
</gene>
<accession>A0A1T3EKN2</accession>
<dbReference type="EMBL" id="CP016374">
    <property type="protein sequence ID" value="AQX00249.1"/>
    <property type="molecule type" value="Genomic_DNA"/>
</dbReference>
<dbReference type="Proteomes" id="UP000190848">
    <property type="component" value="Chromosome"/>
</dbReference>
<evidence type="ECO:0000313" key="4">
    <source>
        <dbReference type="Proteomes" id="UP000254876"/>
    </source>
</evidence>
<dbReference type="EMBL" id="UFYD01000001">
    <property type="protein sequence ID" value="STC96767.1"/>
    <property type="molecule type" value="Genomic_DNA"/>
</dbReference>
<evidence type="ECO:0000313" key="1">
    <source>
        <dbReference type="EMBL" id="AQX00249.1"/>
    </source>
</evidence>
<evidence type="ECO:0000313" key="3">
    <source>
        <dbReference type="Proteomes" id="UP000190848"/>
    </source>
</evidence>